<proteinExistence type="inferred from homology"/>
<dbReference type="PANTHER" id="PTHR42973:SF13">
    <property type="entry name" value="FAD-BINDING PCMH-TYPE DOMAIN-CONTAINING PROTEIN"/>
    <property type="match status" value="1"/>
</dbReference>
<keyword evidence="5" id="KW-0732">Signal</keyword>
<dbReference type="Proteomes" id="UP001383192">
    <property type="component" value="Unassembled WGS sequence"/>
</dbReference>
<dbReference type="InterPro" id="IPR050416">
    <property type="entry name" value="FAD-linked_Oxidoreductase"/>
</dbReference>
<dbReference type="Gene3D" id="3.30.43.10">
    <property type="entry name" value="Uridine Diphospho-n-acetylenolpyruvylglucosamine Reductase, domain 2"/>
    <property type="match status" value="1"/>
</dbReference>
<keyword evidence="3" id="KW-0274">FAD</keyword>
<dbReference type="SUPFAM" id="SSF56176">
    <property type="entry name" value="FAD-binding/transporter-associated domain-like"/>
    <property type="match status" value="1"/>
</dbReference>
<dbReference type="EMBL" id="JAYKXP010000058">
    <property type="protein sequence ID" value="KAK7033989.1"/>
    <property type="molecule type" value="Genomic_DNA"/>
</dbReference>
<dbReference type="Pfam" id="PF01565">
    <property type="entry name" value="FAD_binding_4"/>
    <property type="match status" value="1"/>
</dbReference>
<evidence type="ECO:0000256" key="4">
    <source>
        <dbReference type="ARBA" id="ARBA00023002"/>
    </source>
</evidence>
<dbReference type="InterPro" id="IPR006094">
    <property type="entry name" value="Oxid_FAD_bind_N"/>
</dbReference>
<evidence type="ECO:0000259" key="6">
    <source>
        <dbReference type="PROSITE" id="PS51387"/>
    </source>
</evidence>
<dbReference type="GO" id="GO:0016491">
    <property type="term" value="F:oxidoreductase activity"/>
    <property type="evidence" value="ECO:0007669"/>
    <property type="project" value="UniProtKB-KW"/>
</dbReference>
<keyword evidence="4" id="KW-0560">Oxidoreductase</keyword>
<dbReference type="InterPro" id="IPR016167">
    <property type="entry name" value="FAD-bd_PCMH_sub1"/>
</dbReference>
<dbReference type="InterPro" id="IPR016169">
    <property type="entry name" value="FAD-bd_PCMH_sub2"/>
</dbReference>
<keyword evidence="8" id="KW-1185">Reference proteome</keyword>
<organism evidence="7 8">
    <name type="scientific">Paramarasmius palmivorus</name>
    <dbReference type="NCBI Taxonomy" id="297713"/>
    <lineage>
        <taxon>Eukaryota</taxon>
        <taxon>Fungi</taxon>
        <taxon>Dikarya</taxon>
        <taxon>Basidiomycota</taxon>
        <taxon>Agaricomycotina</taxon>
        <taxon>Agaricomycetes</taxon>
        <taxon>Agaricomycetidae</taxon>
        <taxon>Agaricales</taxon>
        <taxon>Marasmiineae</taxon>
        <taxon>Marasmiaceae</taxon>
        <taxon>Paramarasmius</taxon>
    </lineage>
</organism>
<accession>A0AAW0C483</accession>
<dbReference type="GO" id="GO:0071949">
    <property type="term" value="F:FAD binding"/>
    <property type="evidence" value="ECO:0007669"/>
    <property type="project" value="InterPro"/>
</dbReference>
<evidence type="ECO:0000256" key="3">
    <source>
        <dbReference type="ARBA" id="ARBA00022827"/>
    </source>
</evidence>
<protein>
    <recommendedName>
        <fullName evidence="6">FAD-binding PCMH-type domain-containing protein</fullName>
    </recommendedName>
</protein>
<dbReference type="InterPro" id="IPR016166">
    <property type="entry name" value="FAD-bd_PCMH"/>
</dbReference>
<evidence type="ECO:0000256" key="5">
    <source>
        <dbReference type="SAM" id="SignalP"/>
    </source>
</evidence>
<comment type="caution">
    <text evidence="7">The sequence shown here is derived from an EMBL/GenBank/DDBJ whole genome shotgun (WGS) entry which is preliminary data.</text>
</comment>
<evidence type="ECO:0000313" key="7">
    <source>
        <dbReference type="EMBL" id="KAK7033989.1"/>
    </source>
</evidence>
<evidence type="ECO:0000313" key="8">
    <source>
        <dbReference type="Proteomes" id="UP001383192"/>
    </source>
</evidence>
<comment type="similarity">
    <text evidence="1">Belongs to the oxygen-dependent FAD-linked oxidoreductase family.</text>
</comment>
<feature type="chain" id="PRO_5043765724" description="FAD-binding PCMH-type domain-containing protein" evidence="5">
    <location>
        <begin position="21"/>
        <end position="505"/>
    </location>
</feature>
<dbReference type="Gene3D" id="3.30.465.10">
    <property type="match status" value="1"/>
</dbReference>
<sequence length="505" mass="54681">MLRYILLAVIQASLLLNTWALPADIDIRATSEDKDACGQIQKAISSASELFYPGSEGYDRDIAHWAPSSSQQAACSVEPGNTDDLSKIIQIIGSTRAKFAVKAGGHTANAKWSSTAGVQIVMYRFNEVSYDAKTQTATVGTGLVWDDVYAGLEPYNVHVAGARVTGIGVGGFIMGGGNKGYSWFMNQYGLAIDTVVAYELVKPDGSVGWVTESSDPDLFFALKGGMNNFGVVTRIILKAFPGGLVWGGLIQYVSGFDQVMAAVQKFTETVTDPKAAILTTFNYVLGNLGISQQLFYDGPNPPPDIFDDFLSGTAQSVISDVKTRTLYDLIRSTQANATAGTRAVFNTVPLKKITLNMMQAVVNETKFYAEAGTPNSGVFTAYTFEPHLSDILTHTNSPSAWPPSRSSADYPLFIHYAWTSESADESFRSAIKQSVAHLTDVAKAEGQKDVGKTNPYPNYVYDANAKKVYGDNLPKLKEIKKRVDPQDVMGLAGGLKIRPWEDNGQ</sequence>
<reference evidence="7 8" key="1">
    <citation type="submission" date="2024-01" db="EMBL/GenBank/DDBJ databases">
        <title>A draft genome for a cacao thread blight-causing isolate of Paramarasmius palmivorus.</title>
        <authorList>
            <person name="Baruah I.K."/>
            <person name="Bukari Y."/>
            <person name="Amoako-Attah I."/>
            <person name="Meinhardt L.W."/>
            <person name="Bailey B.A."/>
            <person name="Cohen S.P."/>
        </authorList>
    </citation>
    <scope>NUCLEOTIDE SEQUENCE [LARGE SCALE GENOMIC DNA]</scope>
    <source>
        <strain evidence="7 8">GH-12</strain>
    </source>
</reference>
<evidence type="ECO:0000256" key="2">
    <source>
        <dbReference type="ARBA" id="ARBA00022630"/>
    </source>
</evidence>
<feature type="domain" description="FAD-binding PCMH-type" evidence="6">
    <location>
        <begin position="69"/>
        <end position="242"/>
    </location>
</feature>
<name>A0AAW0C483_9AGAR</name>
<dbReference type="InterPro" id="IPR036318">
    <property type="entry name" value="FAD-bd_PCMH-like_sf"/>
</dbReference>
<dbReference type="PANTHER" id="PTHR42973">
    <property type="entry name" value="BINDING OXIDOREDUCTASE, PUTATIVE (AFU_ORTHOLOGUE AFUA_1G17690)-RELATED"/>
    <property type="match status" value="1"/>
</dbReference>
<keyword evidence="2" id="KW-0285">Flavoprotein</keyword>
<feature type="signal peptide" evidence="5">
    <location>
        <begin position="1"/>
        <end position="20"/>
    </location>
</feature>
<dbReference type="AlphaFoldDB" id="A0AAW0C483"/>
<dbReference type="Gene3D" id="3.40.462.20">
    <property type="match status" value="1"/>
</dbReference>
<evidence type="ECO:0000256" key="1">
    <source>
        <dbReference type="ARBA" id="ARBA00005466"/>
    </source>
</evidence>
<gene>
    <name evidence="7" type="ORF">VNI00_012418</name>
</gene>
<dbReference type="PROSITE" id="PS51387">
    <property type="entry name" value="FAD_PCMH"/>
    <property type="match status" value="1"/>
</dbReference>